<comment type="subcellular location">
    <subcellularLocation>
        <location evidence="1">Cell membrane</location>
        <topology evidence="1">Multi-pass membrane protein</topology>
    </subcellularLocation>
</comment>
<evidence type="ECO:0000256" key="2">
    <source>
        <dbReference type="ARBA" id="ARBA00008193"/>
    </source>
</evidence>
<dbReference type="STRING" id="1217970.SAMN05444002_0561"/>
<evidence type="ECO:0000256" key="3">
    <source>
        <dbReference type="ARBA" id="ARBA00022475"/>
    </source>
</evidence>
<comment type="similarity">
    <text evidence="2">Belongs to the UPF0126 family.</text>
</comment>
<feature type="transmembrane region" description="Helical" evidence="7">
    <location>
        <begin position="91"/>
        <end position="108"/>
    </location>
</feature>
<keyword evidence="10" id="KW-1185">Reference proteome</keyword>
<evidence type="ECO:0000256" key="7">
    <source>
        <dbReference type="SAM" id="Phobius"/>
    </source>
</evidence>
<evidence type="ECO:0000256" key="5">
    <source>
        <dbReference type="ARBA" id="ARBA00022989"/>
    </source>
</evidence>
<evidence type="ECO:0000313" key="10">
    <source>
        <dbReference type="Proteomes" id="UP000184932"/>
    </source>
</evidence>
<gene>
    <name evidence="9" type="ORF">SAMN05444002_0561</name>
</gene>
<reference evidence="10" key="1">
    <citation type="submission" date="2016-11" db="EMBL/GenBank/DDBJ databases">
        <authorList>
            <person name="Varghese N."/>
            <person name="Submissions S."/>
        </authorList>
    </citation>
    <scope>NUCLEOTIDE SEQUENCE [LARGE SCALE GENOMIC DNA]</scope>
    <source>
        <strain evidence="10">DSM 29440</strain>
    </source>
</reference>
<proteinExistence type="inferred from homology"/>
<feature type="transmembrane region" description="Helical" evidence="7">
    <location>
        <begin position="32"/>
        <end position="61"/>
    </location>
</feature>
<evidence type="ECO:0000259" key="8">
    <source>
        <dbReference type="Pfam" id="PF03458"/>
    </source>
</evidence>
<name>A0A1N6EBN6_9RHOB</name>
<keyword evidence="6 7" id="KW-0472">Membrane</keyword>
<dbReference type="AlphaFoldDB" id="A0A1N6EBN6"/>
<feature type="transmembrane region" description="Helical" evidence="7">
    <location>
        <begin position="67"/>
        <end position="84"/>
    </location>
</feature>
<feature type="transmembrane region" description="Helical" evidence="7">
    <location>
        <begin position="177"/>
        <end position="196"/>
    </location>
</feature>
<evidence type="ECO:0000313" key="9">
    <source>
        <dbReference type="EMBL" id="SIN80448.1"/>
    </source>
</evidence>
<dbReference type="OrthoDB" id="9791874at2"/>
<dbReference type="Proteomes" id="UP000184932">
    <property type="component" value="Unassembled WGS sequence"/>
</dbReference>
<feature type="domain" description="Glycine transporter" evidence="8">
    <location>
        <begin position="93"/>
        <end position="166"/>
    </location>
</feature>
<accession>A0A1N6EBN6</accession>
<dbReference type="GO" id="GO:0005886">
    <property type="term" value="C:plasma membrane"/>
    <property type="evidence" value="ECO:0007669"/>
    <property type="project" value="UniProtKB-SubCell"/>
</dbReference>
<protein>
    <submittedName>
        <fullName evidence="9">Uncharacterized membrane protein YeiH</fullName>
    </submittedName>
</protein>
<evidence type="ECO:0000256" key="6">
    <source>
        <dbReference type="ARBA" id="ARBA00023136"/>
    </source>
</evidence>
<organism evidence="9 10">
    <name type="scientific">Vannielia litorea</name>
    <dbReference type="NCBI Taxonomy" id="1217970"/>
    <lineage>
        <taxon>Bacteria</taxon>
        <taxon>Pseudomonadati</taxon>
        <taxon>Pseudomonadota</taxon>
        <taxon>Alphaproteobacteria</taxon>
        <taxon>Rhodobacterales</taxon>
        <taxon>Paracoccaceae</taxon>
        <taxon>Vannielia</taxon>
    </lineage>
</organism>
<evidence type="ECO:0000256" key="4">
    <source>
        <dbReference type="ARBA" id="ARBA00022692"/>
    </source>
</evidence>
<feature type="domain" description="Glycine transporter" evidence="8">
    <location>
        <begin position="9"/>
        <end position="82"/>
    </location>
</feature>
<dbReference type="EMBL" id="FSRL01000001">
    <property type="protein sequence ID" value="SIN80448.1"/>
    <property type="molecule type" value="Genomic_DNA"/>
</dbReference>
<dbReference type="RefSeq" id="WP_074254737.1">
    <property type="nucleotide sequence ID" value="NZ_FSRL01000001.1"/>
</dbReference>
<keyword evidence="4 7" id="KW-0812">Transmembrane</keyword>
<feature type="transmembrane region" description="Helical" evidence="7">
    <location>
        <begin position="151"/>
        <end position="171"/>
    </location>
</feature>
<keyword evidence="5 7" id="KW-1133">Transmembrane helix</keyword>
<evidence type="ECO:0000256" key="1">
    <source>
        <dbReference type="ARBA" id="ARBA00004651"/>
    </source>
</evidence>
<feature type="transmembrane region" description="Helical" evidence="7">
    <location>
        <begin position="6"/>
        <end position="25"/>
    </location>
</feature>
<sequence length="216" mass="22505">MFETVAAGLDWFGLCVFAVTGALVASRKEMDVVGFVLLAVVTGVGGGTLRDLVLGLSPVFWVERPEVLLVCAGVGALVFFVAHIPASRYRVLLWFDAVGLALFAVTGAERALDAGAGPSVAVAMGVATASFGGILRDLLGGEEPVILRREIYVTAAFAGALVLALADAAGLAREPALVAGFAVALALRAAGLWWGLSLPRYRARPGREVAEIERDR</sequence>
<feature type="transmembrane region" description="Helical" evidence="7">
    <location>
        <begin position="120"/>
        <end position="139"/>
    </location>
</feature>
<dbReference type="Pfam" id="PF03458">
    <property type="entry name" value="Gly_transporter"/>
    <property type="match status" value="2"/>
</dbReference>
<dbReference type="PANTHER" id="PTHR30506:SF3">
    <property type="entry name" value="UPF0126 INNER MEMBRANE PROTEIN YADS-RELATED"/>
    <property type="match status" value="1"/>
</dbReference>
<dbReference type="InterPro" id="IPR005115">
    <property type="entry name" value="Gly_transporter"/>
</dbReference>
<keyword evidence="3" id="KW-1003">Cell membrane</keyword>
<dbReference type="PANTHER" id="PTHR30506">
    <property type="entry name" value="INNER MEMBRANE PROTEIN"/>
    <property type="match status" value="1"/>
</dbReference>